<evidence type="ECO:0000256" key="2">
    <source>
        <dbReference type="ARBA" id="ARBA00022679"/>
    </source>
</evidence>
<dbReference type="Gene3D" id="3.40.1030.10">
    <property type="entry name" value="Nucleoside phosphorylase/phosphoribosyltransferase catalytic domain"/>
    <property type="match status" value="1"/>
</dbReference>
<feature type="domain" description="Glycosyl transferase family 3" evidence="3">
    <location>
        <begin position="95"/>
        <end position="259"/>
    </location>
</feature>
<dbReference type="GO" id="GO:0000162">
    <property type="term" value="P:L-tryptophan biosynthetic process"/>
    <property type="evidence" value="ECO:0007669"/>
    <property type="project" value="InterPro"/>
</dbReference>
<feature type="domain" description="Glycosyl transferase family 3 N-terminal" evidence="4">
    <location>
        <begin position="18"/>
        <end position="81"/>
    </location>
</feature>
<dbReference type="PANTHER" id="PTHR43285">
    <property type="entry name" value="ANTHRANILATE PHOSPHORIBOSYLTRANSFERASE"/>
    <property type="match status" value="1"/>
</dbReference>
<dbReference type="Pfam" id="PF02885">
    <property type="entry name" value="Glycos_trans_3N"/>
    <property type="match status" value="1"/>
</dbReference>
<dbReference type="AlphaFoldDB" id="A0A9P6IK95"/>
<dbReference type="InterPro" id="IPR005940">
    <property type="entry name" value="Anthranilate_Pribosyl_Tfrase"/>
</dbReference>
<reference evidence="5" key="1">
    <citation type="journal article" date="2020" name="Fungal Divers.">
        <title>Resolving the Mortierellaceae phylogeny through synthesis of multi-gene phylogenetics and phylogenomics.</title>
        <authorList>
            <person name="Vandepol N."/>
            <person name="Liber J."/>
            <person name="Desiro A."/>
            <person name="Na H."/>
            <person name="Kennedy M."/>
            <person name="Barry K."/>
            <person name="Grigoriev I.V."/>
            <person name="Miller A.N."/>
            <person name="O'Donnell K."/>
            <person name="Stajich J.E."/>
            <person name="Bonito G."/>
        </authorList>
    </citation>
    <scope>NUCLEOTIDE SEQUENCE</scope>
    <source>
        <strain evidence="5">MES-2147</strain>
    </source>
</reference>
<accession>A0A9P6IK95</accession>
<dbReference type="SUPFAM" id="SSF52418">
    <property type="entry name" value="Nucleoside phosphorylase/phosphoribosyltransferase catalytic domain"/>
    <property type="match status" value="1"/>
</dbReference>
<evidence type="ECO:0000256" key="1">
    <source>
        <dbReference type="ARBA" id="ARBA00022676"/>
    </source>
</evidence>
<organism evidence="5 6">
    <name type="scientific">Modicella reniformis</name>
    <dbReference type="NCBI Taxonomy" id="1440133"/>
    <lineage>
        <taxon>Eukaryota</taxon>
        <taxon>Fungi</taxon>
        <taxon>Fungi incertae sedis</taxon>
        <taxon>Mucoromycota</taxon>
        <taxon>Mortierellomycotina</taxon>
        <taxon>Mortierellomycetes</taxon>
        <taxon>Mortierellales</taxon>
        <taxon>Mortierellaceae</taxon>
        <taxon>Modicella</taxon>
    </lineage>
</organism>
<dbReference type="Gene3D" id="1.20.970.10">
    <property type="entry name" value="Transferase, Pyrimidine Nucleoside Phosphorylase, Chain C"/>
    <property type="match status" value="1"/>
</dbReference>
<sequence length="259" mass="27643">MTKDVPQRVPTIKSTMHPILQKLVHAPETFTPQDATVATKEIMEGRATQAQIGAYLIALKLNKLDAEPAIVAACAIEMTNHGLHISFKGQEALQEQLVDIVGTGGDGHNTFNVSTTAAIVAAGAGCKVAKHGNRAASSACGSADILEEFGCKIENVKPENVAPLLDNHGFCFLFAQTYHPAMKNTSGPRKELGIPCIFNLMGPLSNPAKPRRVVVGVHSKFLGNLMIRSLQLMGLISGMVVCGADGLDEISPERETHVW</sequence>
<keyword evidence="6" id="KW-1185">Reference proteome</keyword>
<evidence type="ECO:0000259" key="3">
    <source>
        <dbReference type="Pfam" id="PF00591"/>
    </source>
</evidence>
<dbReference type="InterPro" id="IPR017459">
    <property type="entry name" value="Glycosyl_Trfase_fam3_N_dom"/>
</dbReference>
<dbReference type="Pfam" id="PF00591">
    <property type="entry name" value="Glycos_transf_3"/>
    <property type="match status" value="1"/>
</dbReference>
<dbReference type="EMBL" id="JAAAHW010010108">
    <property type="protein sequence ID" value="KAF9930583.1"/>
    <property type="molecule type" value="Genomic_DNA"/>
</dbReference>
<dbReference type="NCBIfam" id="TIGR01245">
    <property type="entry name" value="trpD"/>
    <property type="match status" value="1"/>
</dbReference>
<name>A0A9P6IK95_9FUNG</name>
<dbReference type="InterPro" id="IPR000312">
    <property type="entry name" value="Glycosyl_Trfase_fam3"/>
</dbReference>
<dbReference type="OrthoDB" id="427800at2759"/>
<gene>
    <name evidence="5" type="primary">TRP4</name>
    <name evidence="5" type="ORF">BGZ65_005267</name>
</gene>
<keyword evidence="1 5" id="KW-0328">Glycosyltransferase</keyword>
<dbReference type="SUPFAM" id="SSF47648">
    <property type="entry name" value="Nucleoside phosphorylase/phosphoribosyltransferase N-terminal domain"/>
    <property type="match status" value="1"/>
</dbReference>
<evidence type="ECO:0000313" key="5">
    <source>
        <dbReference type="EMBL" id="KAF9930583.1"/>
    </source>
</evidence>
<evidence type="ECO:0000259" key="4">
    <source>
        <dbReference type="Pfam" id="PF02885"/>
    </source>
</evidence>
<dbReference type="GO" id="GO:0004048">
    <property type="term" value="F:anthranilate phosphoribosyltransferase activity"/>
    <property type="evidence" value="ECO:0007669"/>
    <property type="project" value="InterPro"/>
</dbReference>
<comment type="caution">
    <text evidence="5">The sequence shown here is derived from an EMBL/GenBank/DDBJ whole genome shotgun (WGS) entry which is preliminary data.</text>
</comment>
<dbReference type="GO" id="GO:0005829">
    <property type="term" value="C:cytosol"/>
    <property type="evidence" value="ECO:0007669"/>
    <property type="project" value="TreeGrafter"/>
</dbReference>
<dbReference type="InterPro" id="IPR036320">
    <property type="entry name" value="Glycosyl_Trfase_fam3_N_dom_sf"/>
</dbReference>
<dbReference type="Proteomes" id="UP000749646">
    <property type="component" value="Unassembled WGS sequence"/>
</dbReference>
<feature type="non-terminal residue" evidence="5">
    <location>
        <position position="259"/>
    </location>
</feature>
<proteinExistence type="predicted"/>
<protein>
    <submittedName>
        <fullName evidence="5">Anthranilate phosphoribosyltransferase</fullName>
    </submittedName>
</protein>
<evidence type="ECO:0000313" key="6">
    <source>
        <dbReference type="Proteomes" id="UP000749646"/>
    </source>
</evidence>
<dbReference type="InterPro" id="IPR035902">
    <property type="entry name" value="Nuc_phospho_transferase"/>
</dbReference>
<keyword evidence="2" id="KW-0808">Transferase</keyword>
<dbReference type="PANTHER" id="PTHR43285:SF2">
    <property type="entry name" value="ANTHRANILATE PHOSPHORIBOSYLTRANSFERASE"/>
    <property type="match status" value="1"/>
</dbReference>